<keyword evidence="1" id="KW-0812">Transmembrane</keyword>
<evidence type="ECO:0000313" key="3">
    <source>
        <dbReference type="Proteomes" id="UP000251072"/>
    </source>
</evidence>
<dbReference type="Proteomes" id="UP000251072">
    <property type="component" value="Unassembled WGS sequence"/>
</dbReference>
<evidence type="ECO:0000313" key="2">
    <source>
        <dbReference type="EMBL" id="RAZ40822.1"/>
    </source>
</evidence>
<dbReference type="PROSITE" id="PS00409">
    <property type="entry name" value="PROKAR_NTER_METHYL"/>
    <property type="match status" value="1"/>
</dbReference>
<name>A0ABX9FBE2_9BURK</name>
<organism evidence="2 3">
    <name type="scientific">Polynucleobacter paneuropaeus</name>
    <dbReference type="NCBI Taxonomy" id="2527775"/>
    <lineage>
        <taxon>Bacteria</taxon>
        <taxon>Pseudomonadati</taxon>
        <taxon>Pseudomonadota</taxon>
        <taxon>Betaproteobacteria</taxon>
        <taxon>Burkholderiales</taxon>
        <taxon>Burkholderiaceae</taxon>
        <taxon>Polynucleobacter</taxon>
    </lineage>
</organism>
<proteinExistence type="predicted"/>
<sequence length="216" mass="23940">MAGNCYPKSQCGGTMNDKVTTPSEAGFTLIEVLVALIVISIVGLMAWRGMDAMMRGQENIESRAKQDAVYIQLIRQFERDCQEIMPSSTLDIPSYSVGEKNIWWVRRYEQANQIHWVIVGYGISANGLRRLISRPLANKTEILGLWQAVLRDPDLVSSNMKTSLEIPEIIYQEANATSNAPGQGSISAQLAGFNMRWGIKNIPFPISRSCLAGTSL</sequence>
<accession>A0ABX9FBE2</accession>
<dbReference type="InterPro" id="IPR012902">
    <property type="entry name" value="N_methyl_site"/>
</dbReference>
<keyword evidence="3" id="KW-1185">Reference proteome</keyword>
<dbReference type="SUPFAM" id="SSF54523">
    <property type="entry name" value="Pili subunits"/>
    <property type="match status" value="1"/>
</dbReference>
<reference evidence="2 3" key="1">
    <citation type="submission" date="2018-06" db="EMBL/GenBank/DDBJ databases">
        <title>Genome of strain Polynucleobacter sp. FUKU-NW-11.</title>
        <authorList>
            <person name="Hahn M.W."/>
        </authorList>
    </citation>
    <scope>NUCLEOTIDE SEQUENCE [LARGE SCALE GENOMIC DNA]</scope>
    <source>
        <strain evidence="3">FUKU-NW11</strain>
    </source>
</reference>
<dbReference type="EMBL" id="QMCH01000014">
    <property type="protein sequence ID" value="RAZ40822.1"/>
    <property type="molecule type" value="Genomic_DNA"/>
</dbReference>
<keyword evidence="1" id="KW-1133">Transmembrane helix</keyword>
<dbReference type="NCBIfam" id="TIGR02532">
    <property type="entry name" value="IV_pilin_GFxxxE"/>
    <property type="match status" value="1"/>
</dbReference>
<keyword evidence="1" id="KW-0472">Membrane</keyword>
<gene>
    <name evidence="2" type="ORF">DP176_08475</name>
</gene>
<dbReference type="Pfam" id="PF07963">
    <property type="entry name" value="N_methyl"/>
    <property type="match status" value="1"/>
</dbReference>
<feature type="transmembrane region" description="Helical" evidence="1">
    <location>
        <begin position="25"/>
        <end position="47"/>
    </location>
</feature>
<protein>
    <recommendedName>
        <fullName evidence="4">Prepilin-type N-terminal cleavage/methylation domain-containing protein</fullName>
    </recommendedName>
</protein>
<comment type="caution">
    <text evidence="2">The sequence shown here is derived from an EMBL/GenBank/DDBJ whole genome shotgun (WGS) entry which is preliminary data.</text>
</comment>
<evidence type="ECO:0000256" key="1">
    <source>
        <dbReference type="SAM" id="Phobius"/>
    </source>
</evidence>
<dbReference type="InterPro" id="IPR045584">
    <property type="entry name" value="Pilin-like"/>
</dbReference>
<evidence type="ECO:0008006" key="4">
    <source>
        <dbReference type="Google" id="ProtNLM"/>
    </source>
</evidence>